<evidence type="ECO:0000256" key="1">
    <source>
        <dbReference type="SAM" id="MobiDB-lite"/>
    </source>
</evidence>
<evidence type="ECO:0000313" key="2">
    <source>
        <dbReference type="EMBL" id="GCB76993.1"/>
    </source>
</evidence>
<feature type="non-terminal residue" evidence="2">
    <location>
        <position position="91"/>
    </location>
</feature>
<dbReference type="AlphaFoldDB" id="A0A401PVA1"/>
<organism evidence="2 3">
    <name type="scientific">Scyliorhinus torazame</name>
    <name type="common">Cloudy catshark</name>
    <name type="synonym">Catulus torazame</name>
    <dbReference type="NCBI Taxonomy" id="75743"/>
    <lineage>
        <taxon>Eukaryota</taxon>
        <taxon>Metazoa</taxon>
        <taxon>Chordata</taxon>
        <taxon>Craniata</taxon>
        <taxon>Vertebrata</taxon>
        <taxon>Chondrichthyes</taxon>
        <taxon>Elasmobranchii</taxon>
        <taxon>Galeomorphii</taxon>
        <taxon>Galeoidea</taxon>
        <taxon>Carcharhiniformes</taxon>
        <taxon>Scyliorhinidae</taxon>
        <taxon>Scyliorhinus</taxon>
    </lineage>
</organism>
<feature type="non-terminal residue" evidence="2">
    <location>
        <position position="1"/>
    </location>
</feature>
<reference evidence="2 3" key="1">
    <citation type="journal article" date="2018" name="Nat. Ecol. Evol.">
        <title>Shark genomes provide insights into elasmobranch evolution and the origin of vertebrates.</title>
        <authorList>
            <person name="Hara Y"/>
            <person name="Yamaguchi K"/>
            <person name="Onimaru K"/>
            <person name="Kadota M"/>
            <person name="Koyanagi M"/>
            <person name="Keeley SD"/>
            <person name="Tatsumi K"/>
            <person name="Tanaka K"/>
            <person name="Motone F"/>
            <person name="Kageyama Y"/>
            <person name="Nozu R"/>
            <person name="Adachi N"/>
            <person name="Nishimura O"/>
            <person name="Nakagawa R"/>
            <person name="Tanegashima C"/>
            <person name="Kiyatake I"/>
            <person name="Matsumoto R"/>
            <person name="Murakumo K"/>
            <person name="Nishida K"/>
            <person name="Terakita A"/>
            <person name="Kuratani S"/>
            <person name="Sato K"/>
            <person name="Hyodo S Kuraku.S."/>
        </authorList>
    </citation>
    <scope>NUCLEOTIDE SEQUENCE [LARGE SCALE GENOMIC DNA]</scope>
</reference>
<accession>A0A401PVA1</accession>
<dbReference type="Proteomes" id="UP000288216">
    <property type="component" value="Unassembled WGS sequence"/>
</dbReference>
<gene>
    <name evidence="2" type="ORF">scyTo_0019951</name>
</gene>
<feature type="compositionally biased region" description="Basic and acidic residues" evidence="1">
    <location>
        <begin position="1"/>
        <end position="11"/>
    </location>
</feature>
<name>A0A401PVA1_SCYTO</name>
<sequence>TAESQPREQAKNRSNNFTDRGREAEEEERKTPARLQLEVRSIENSKQQLLTEEHVMMEKMSTLDKELDSLQQKGAASNVAIFLHSKEAKVT</sequence>
<comment type="caution">
    <text evidence="2">The sequence shown here is derived from an EMBL/GenBank/DDBJ whole genome shotgun (WGS) entry which is preliminary data.</text>
</comment>
<keyword evidence="3" id="KW-1185">Reference proteome</keyword>
<feature type="compositionally biased region" description="Basic and acidic residues" evidence="1">
    <location>
        <begin position="19"/>
        <end position="31"/>
    </location>
</feature>
<feature type="region of interest" description="Disordered" evidence="1">
    <location>
        <begin position="1"/>
        <end position="33"/>
    </location>
</feature>
<proteinExistence type="predicted"/>
<protein>
    <submittedName>
        <fullName evidence="2">Uncharacterized protein</fullName>
    </submittedName>
</protein>
<evidence type="ECO:0000313" key="3">
    <source>
        <dbReference type="Proteomes" id="UP000288216"/>
    </source>
</evidence>
<dbReference type="EMBL" id="BFAA01015401">
    <property type="protein sequence ID" value="GCB76993.1"/>
    <property type="molecule type" value="Genomic_DNA"/>
</dbReference>
<dbReference type="OrthoDB" id="8931744at2759"/>